<evidence type="ECO:0000256" key="1">
    <source>
        <dbReference type="ARBA" id="ARBA00022448"/>
    </source>
</evidence>
<dbReference type="GO" id="GO:0001530">
    <property type="term" value="F:lipopolysaccharide binding"/>
    <property type="evidence" value="ECO:0007669"/>
    <property type="project" value="InterPro"/>
</dbReference>
<name>D3DK41_HYDTT</name>
<dbReference type="GO" id="GO:0030288">
    <property type="term" value="C:outer membrane-bounded periplasmic space"/>
    <property type="evidence" value="ECO:0007669"/>
    <property type="project" value="TreeGrafter"/>
</dbReference>
<dbReference type="STRING" id="608538.HTH_1749"/>
<dbReference type="InterPro" id="IPR005653">
    <property type="entry name" value="OstA-like_N"/>
</dbReference>
<evidence type="ECO:0000256" key="2">
    <source>
        <dbReference type="ARBA" id="ARBA00022729"/>
    </source>
</evidence>
<reference evidence="5 6" key="1">
    <citation type="journal article" date="2010" name="J. Bacteriol.">
        <title>Complete genome sequence of the thermophilic, obligately chemolithoautotrophic hydrogen-oxidizing bacterium Hydrogenobacter thermophilus TK-6.</title>
        <authorList>
            <person name="Arai H."/>
            <person name="Kanbe H."/>
            <person name="Ishii M."/>
            <person name="Igarashi Y."/>
        </authorList>
    </citation>
    <scope>NUCLEOTIDE SEQUENCE [LARGE SCALE GENOMIC DNA]</scope>
    <source>
        <strain evidence="6">DSM 6534 / IAM 12695 / TK-6 [Tokyo]</strain>
    </source>
</reference>
<keyword evidence="3" id="KW-0574">Periplasm</keyword>
<dbReference type="GO" id="GO:0009279">
    <property type="term" value="C:cell outer membrane"/>
    <property type="evidence" value="ECO:0007669"/>
    <property type="project" value="TreeGrafter"/>
</dbReference>
<evidence type="ECO:0000313" key="5">
    <source>
        <dbReference type="EMBL" id="BAI70193.1"/>
    </source>
</evidence>
<dbReference type="Pfam" id="PF03968">
    <property type="entry name" value="LptD_N"/>
    <property type="match status" value="1"/>
</dbReference>
<dbReference type="AlphaFoldDB" id="D3DK41"/>
<dbReference type="NCBIfam" id="TIGR03002">
    <property type="entry name" value="outer_YhbN_LptA"/>
    <property type="match status" value="1"/>
</dbReference>
<dbReference type="KEGG" id="hth:HTH_1749"/>
<sequence length="149" mass="16922">MIIFLMLILLGGIALSQPILGEADSLTYEKDRIIYTGHVKLSRGNAIITADKVVIYLDENRKAKKAEAEGHVKYVEGNRRASADRAEYDFQSDVIKLFGNAKVEEGKNFVEADQIVYYRKEDRAVAMSEGKRVRTFYVEEKGEKVRDSK</sequence>
<keyword evidence="1" id="KW-0813">Transport</keyword>
<evidence type="ECO:0000259" key="4">
    <source>
        <dbReference type="Pfam" id="PF03968"/>
    </source>
</evidence>
<organism evidence="5 6">
    <name type="scientific">Hydrogenobacter thermophilus (strain DSM 6534 / IAM 12695 / TK-6)</name>
    <dbReference type="NCBI Taxonomy" id="608538"/>
    <lineage>
        <taxon>Bacteria</taxon>
        <taxon>Pseudomonadati</taxon>
        <taxon>Aquificota</taxon>
        <taxon>Aquificia</taxon>
        <taxon>Aquificales</taxon>
        <taxon>Aquificaceae</taxon>
        <taxon>Hydrogenobacter</taxon>
    </lineage>
</organism>
<protein>
    <recommendedName>
        <fullName evidence="4">Organic solvent tolerance-like N-terminal domain-containing protein</fullName>
    </recommendedName>
</protein>
<dbReference type="OrthoDB" id="5295619at2"/>
<keyword evidence="6" id="KW-1185">Reference proteome</keyword>
<dbReference type="eggNOG" id="COG1934">
    <property type="taxonomic scope" value="Bacteria"/>
</dbReference>
<dbReference type="KEGG" id="hte:Hydth_1731"/>
<accession>D3DK41</accession>
<dbReference type="Gene3D" id="2.60.450.10">
    <property type="entry name" value="Lipopolysaccharide (LPS) transport protein A like domain"/>
    <property type="match status" value="1"/>
</dbReference>
<gene>
    <name evidence="5" type="ordered locus">HTH_1749</name>
</gene>
<feature type="domain" description="Organic solvent tolerance-like N-terminal" evidence="4">
    <location>
        <begin position="24"/>
        <end position="122"/>
    </location>
</feature>
<dbReference type="PANTHER" id="PTHR36504:SF1">
    <property type="entry name" value="LIPOPOLYSACCHARIDE EXPORT SYSTEM PROTEIN LPTA"/>
    <property type="match status" value="1"/>
</dbReference>
<dbReference type="Proteomes" id="UP000002574">
    <property type="component" value="Chromosome"/>
</dbReference>
<dbReference type="EMBL" id="AP011112">
    <property type="protein sequence ID" value="BAI70193.1"/>
    <property type="molecule type" value="Genomic_DNA"/>
</dbReference>
<evidence type="ECO:0000256" key="3">
    <source>
        <dbReference type="ARBA" id="ARBA00022764"/>
    </source>
</evidence>
<dbReference type="GO" id="GO:0017089">
    <property type="term" value="F:glycolipid transfer activity"/>
    <property type="evidence" value="ECO:0007669"/>
    <property type="project" value="TreeGrafter"/>
</dbReference>
<dbReference type="InterPro" id="IPR014340">
    <property type="entry name" value="LptA"/>
</dbReference>
<dbReference type="InterPro" id="IPR052037">
    <property type="entry name" value="LPS_export_LptA"/>
</dbReference>
<dbReference type="PANTHER" id="PTHR36504">
    <property type="entry name" value="LIPOPOLYSACCHARIDE EXPORT SYSTEM PROTEIN LPTA"/>
    <property type="match status" value="1"/>
</dbReference>
<keyword evidence="2" id="KW-0732">Signal</keyword>
<dbReference type="GO" id="GO:0015920">
    <property type="term" value="P:lipopolysaccharide transport"/>
    <property type="evidence" value="ECO:0007669"/>
    <property type="project" value="InterPro"/>
</dbReference>
<evidence type="ECO:0000313" key="6">
    <source>
        <dbReference type="Proteomes" id="UP000002574"/>
    </source>
</evidence>
<proteinExistence type="predicted"/>